<sequence length="57" mass="6487">MFSIRSSPKYASRNNPSFWIKSPSKQTNKTKVSNFHSNDLRSCSNDFNGNSVVRATF</sequence>
<evidence type="ECO:0000313" key="2">
    <source>
        <dbReference type="EMBL" id="KAF6160602.1"/>
    </source>
</evidence>
<evidence type="ECO:0000313" key="3">
    <source>
        <dbReference type="Proteomes" id="UP000541444"/>
    </source>
</evidence>
<reference evidence="2 3" key="1">
    <citation type="journal article" date="2020" name="IScience">
        <title>Genome Sequencing of the Endangered Kingdonia uniflora (Circaeasteraceae, Ranunculales) Reveals Potential Mechanisms of Evolutionary Specialization.</title>
        <authorList>
            <person name="Sun Y."/>
            <person name="Deng T."/>
            <person name="Zhang A."/>
            <person name="Moore M.J."/>
            <person name="Landis J.B."/>
            <person name="Lin N."/>
            <person name="Zhang H."/>
            <person name="Zhang X."/>
            <person name="Huang J."/>
            <person name="Zhang X."/>
            <person name="Sun H."/>
            <person name="Wang H."/>
        </authorList>
    </citation>
    <scope>NUCLEOTIDE SEQUENCE [LARGE SCALE GENOMIC DNA]</scope>
    <source>
        <strain evidence="2">TB1705</strain>
        <tissue evidence="2">Leaf</tissue>
    </source>
</reference>
<evidence type="ECO:0000256" key="1">
    <source>
        <dbReference type="SAM" id="MobiDB-lite"/>
    </source>
</evidence>
<gene>
    <name evidence="2" type="ORF">GIB67_019542</name>
</gene>
<protein>
    <submittedName>
        <fullName evidence="2">Uncharacterized protein</fullName>
    </submittedName>
</protein>
<organism evidence="2 3">
    <name type="scientific">Kingdonia uniflora</name>
    <dbReference type="NCBI Taxonomy" id="39325"/>
    <lineage>
        <taxon>Eukaryota</taxon>
        <taxon>Viridiplantae</taxon>
        <taxon>Streptophyta</taxon>
        <taxon>Embryophyta</taxon>
        <taxon>Tracheophyta</taxon>
        <taxon>Spermatophyta</taxon>
        <taxon>Magnoliopsida</taxon>
        <taxon>Ranunculales</taxon>
        <taxon>Circaeasteraceae</taxon>
        <taxon>Kingdonia</taxon>
    </lineage>
</organism>
<feature type="region of interest" description="Disordered" evidence="1">
    <location>
        <begin position="1"/>
        <end position="31"/>
    </location>
</feature>
<dbReference type="AlphaFoldDB" id="A0A7J7N0S8"/>
<dbReference type="EMBL" id="JACGCM010001161">
    <property type="protein sequence ID" value="KAF6160602.1"/>
    <property type="molecule type" value="Genomic_DNA"/>
</dbReference>
<feature type="non-terminal residue" evidence="2">
    <location>
        <position position="1"/>
    </location>
</feature>
<feature type="compositionally biased region" description="Polar residues" evidence="1">
    <location>
        <begin position="12"/>
        <end position="31"/>
    </location>
</feature>
<proteinExistence type="predicted"/>
<name>A0A7J7N0S8_9MAGN</name>
<dbReference type="Proteomes" id="UP000541444">
    <property type="component" value="Unassembled WGS sequence"/>
</dbReference>
<keyword evidence="3" id="KW-1185">Reference proteome</keyword>
<comment type="caution">
    <text evidence="2">The sequence shown here is derived from an EMBL/GenBank/DDBJ whole genome shotgun (WGS) entry which is preliminary data.</text>
</comment>
<accession>A0A7J7N0S8</accession>